<dbReference type="Proteomes" id="UP000464262">
    <property type="component" value="Chromosome 2"/>
</dbReference>
<reference evidence="5 6" key="1">
    <citation type="submission" date="2020-01" db="EMBL/GenBank/DDBJ databases">
        <title>Whole genome and functional gene identification of agarase of Vibrio HN897.</title>
        <authorList>
            <person name="Liu Y."/>
            <person name="Zhao Z."/>
        </authorList>
    </citation>
    <scope>NUCLEOTIDE SEQUENCE [LARGE SCALE GENOMIC DNA]</scope>
    <source>
        <strain evidence="5 6">HN897</strain>
    </source>
</reference>
<proteinExistence type="predicted"/>
<evidence type="ECO:0000259" key="4">
    <source>
        <dbReference type="SMART" id="SM00495"/>
    </source>
</evidence>
<protein>
    <submittedName>
        <fullName evidence="5">Chitin-binding protein</fullName>
    </submittedName>
</protein>
<evidence type="ECO:0000256" key="2">
    <source>
        <dbReference type="ARBA" id="ARBA00022801"/>
    </source>
</evidence>
<dbReference type="InterPro" id="IPR003610">
    <property type="entry name" value="CBM5/12"/>
</dbReference>
<dbReference type="SUPFAM" id="SSF81296">
    <property type="entry name" value="E set domains"/>
    <property type="match status" value="1"/>
</dbReference>
<dbReference type="GO" id="GO:0004553">
    <property type="term" value="F:hydrolase activity, hydrolyzing O-glycosyl compounds"/>
    <property type="evidence" value="ECO:0007669"/>
    <property type="project" value="InterPro"/>
</dbReference>
<organism evidence="5 6">
    <name type="scientific">Vibrio astriarenae</name>
    <dbReference type="NCBI Taxonomy" id="1481923"/>
    <lineage>
        <taxon>Bacteria</taxon>
        <taxon>Pseudomonadati</taxon>
        <taxon>Pseudomonadota</taxon>
        <taxon>Gammaproteobacteria</taxon>
        <taxon>Vibrionales</taxon>
        <taxon>Vibrionaceae</taxon>
        <taxon>Vibrio</taxon>
    </lineage>
</organism>
<dbReference type="SUPFAM" id="SSF51055">
    <property type="entry name" value="Carbohydrate binding domain"/>
    <property type="match status" value="1"/>
</dbReference>
<dbReference type="GO" id="GO:0005576">
    <property type="term" value="C:extracellular region"/>
    <property type="evidence" value="ECO:0007669"/>
    <property type="project" value="InterPro"/>
</dbReference>
<dbReference type="Gene3D" id="2.70.50.50">
    <property type="entry name" value="chitin-binding protein cbp21"/>
    <property type="match status" value="1"/>
</dbReference>
<dbReference type="Pfam" id="PF03067">
    <property type="entry name" value="LPMO_10"/>
    <property type="match status" value="1"/>
</dbReference>
<dbReference type="GO" id="GO:0005975">
    <property type="term" value="P:carbohydrate metabolic process"/>
    <property type="evidence" value="ECO:0007669"/>
    <property type="project" value="InterPro"/>
</dbReference>
<dbReference type="EMBL" id="CP047476">
    <property type="protein sequence ID" value="QIA65312.1"/>
    <property type="molecule type" value="Genomic_DNA"/>
</dbReference>
<feature type="domain" description="Chitin-binding type-3" evidence="4">
    <location>
        <begin position="451"/>
        <end position="494"/>
    </location>
</feature>
<keyword evidence="6" id="KW-1185">Reference proteome</keyword>
<dbReference type="PANTHER" id="PTHR34823:SF1">
    <property type="entry name" value="CHITIN-BINDING TYPE-4 DOMAIN-CONTAINING PROTEIN"/>
    <property type="match status" value="1"/>
</dbReference>
<dbReference type="InterPro" id="IPR004302">
    <property type="entry name" value="Cellulose/chitin-bd_N"/>
</dbReference>
<dbReference type="CDD" id="cd21177">
    <property type="entry name" value="LPMO_AA10"/>
    <property type="match status" value="1"/>
</dbReference>
<accession>A0A7Z2YFB1</accession>
<keyword evidence="2" id="KW-0378">Hydrolase</keyword>
<dbReference type="SMART" id="SM00495">
    <property type="entry name" value="ChtBD3"/>
    <property type="match status" value="1"/>
</dbReference>
<dbReference type="Gene3D" id="2.10.10.20">
    <property type="entry name" value="Carbohydrate-binding module superfamily 5/12"/>
    <property type="match status" value="1"/>
</dbReference>
<dbReference type="RefSeq" id="WP_164650212.1">
    <property type="nucleotide sequence ID" value="NZ_CP047476.1"/>
</dbReference>
<dbReference type="AlphaFoldDB" id="A0A7Z2YFB1"/>
<dbReference type="PANTHER" id="PTHR34823">
    <property type="entry name" value="GLCNAC-BINDING PROTEIN A"/>
    <property type="match status" value="1"/>
</dbReference>
<feature type="chain" id="PRO_5031366157" evidence="3">
    <location>
        <begin position="26"/>
        <end position="494"/>
    </location>
</feature>
<evidence type="ECO:0000313" key="5">
    <source>
        <dbReference type="EMBL" id="QIA65312.1"/>
    </source>
</evidence>
<name>A0A7Z2YFB1_9VIBR</name>
<dbReference type="KEGG" id="vas:GT360_17355"/>
<keyword evidence="1 3" id="KW-0732">Signal</keyword>
<evidence type="ECO:0000256" key="3">
    <source>
        <dbReference type="SAM" id="SignalP"/>
    </source>
</evidence>
<dbReference type="InterPro" id="IPR036573">
    <property type="entry name" value="CBM_sf_5/12"/>
</dbReference>
<dbReference type="InterPro" id="IPR051024">
    <property type="entry name" value="GlcNAc_Chitin_IntDeg"/>
</dbReference>
<dbReference type="GO" id="GO:0030246">
    <property type="term" value="F:carbohydrate binding"/>
    <property type="evidence" value="ECO:0007669"/>
    <property type="project" value="InterPro"/>
</dbReference>
<evidence type="ECO:0000256" key="1">
    <source>
        <dbReference type="ARBA" id="ARBA00022729"/>
    </source>
</evidence>
<sequence length="494" mass="55080">MKVNKANLSIIIGAAWVLSPSAANAHGYAIFPEARQSICYNDGSFWSGNHESEACKATYDISGAYPFVQRNEVAINIPAPHYNNFDKVKEYIPDGTLCAANDHQKRGLDIEHTQWTRTELAPGTFEYVFQATAPHNPSFWEIYLTKPGVDVTKPLNWDDLELISEHGDIAVDGEKKYRMQMTIPADRSGDAILYTRWQREDPVGEGFYNCSDIVITGDGGNPPVDPDEPYLVKGERFVPLDVELTTPELGDQVKYEVFNAEGQLHGEFSVTITEDNAGDWDRLLAAEVNGYYDALHDGNVFVGDWHAEMNHYMYFRDALHSNYFNSKDGLGYGEFSIVSDETPNDLEAVVTAMTLANLVEARIKNGELVVLHPNNSVGEFDSVEWVQLSGEHVEYSTGRYSELLIDTEQLDAQQDHELTFRLTVSNSEGSDTTVYSFVVEGEGDTTPPPSEGDWSASAVYVQGDVVTHGGRSWTAQWWTQGEEPGTSGEWGVWR</sequence>
<feature type="signal peptide" evidence="3">
    <location>
        <begin position="1"/>
        <end position="25"/>
    </location>
</feature>
<gene>
    <name evidence="5" type="ORF">GT360_17355</name>
</gene>
<dbReference type="InterPro" id="IPR014756">
    <property type="entry name" value="Ig_E-set"/>
</dbReference>
<evidence type="ECO:0000313" key="6">
    <source>
        <dbReference type="Proteomes" id="UP000464262"/>
    </source>
</evidence>
<dbReference type="CDD" id="cd12215">
    <property type="entry name" value="ChiC_BD"/>
    <property type="match status" value="1"/>
</dbReference>
<dbReference type="Pfam" id="PF02839">
    <property type="entry name" value="CBM_5_12"/>
    <property type="match status" value="1"/>
</dbReference>